<keyword evidence="3" id="KW-0805">Transcription regulation</keyword>
<keyword evidence="1" id="KW-0479">Metal-binding</keyword>
<organism evidence="8 9">
    <name type="scientific">Sporothrix eucalyptigena</name>
    <dbReference type="NCBI Taxonomy" id="1812306"/>
    <lineage>
        <taxon>Eukaryota</taxon>
        <taxon>Fungi</taxon>
        <taxon>Dikarya</taxon>
        <taxon>Ascomycota</taxon>
        <taxon>Pezizomycotina</taxon>
        <taxon>Sordariomycetes</taxon>
        <taxon>Sordariomycetidae</taxon>
        <taxon>Ophiostomatales</taxon>
        <taxon>Ophiostomataceae</taxon>
        <taxon>Sporothrix</taxon>
    </lineage>
</organism>
<evidence type="ECO:0000313" key="8">
    <source>
        <dbReference type="EMBL" id="CAK7234576.1"/>
    </source>
</evidence>
<dbReference type="Pfam" id="PF04082">
    <property type="entry name" value="Fungal_trans"/>
    <property type="match status" value="1"/>
</dbReference>
<evidence type="ECO:0000256" key="1">
    <source>
        <dbReference type="ARBA" id="ARBA00022723"/>
    </source>
</evidence>
<feature type="domain" description="Xylanolytic transcriptional activator regulatory" evidence="7">
    <location>
        <begin position="26"/>
        <end position="213"/>
    </location>
</feature>
<gene>
    <name evidence="8" type="ORF">SEUCBS140593_008990</name>
</gene>
<dbReference type="InterPro" id="IPR007219">
    <property type="entry name" value="XnlR_reg_dom"/>
</dbReference>
<protein>
    <recommendedName>
        <fullName evidence="7">Xylanolytic transcriptional activator regulatory domain-containing protein</fullName>
    </recommendedName>
</protein>
<keyword evidence="6" id="KW-0732">Signal</keyword>
<evidence type="ECO:0000256" key="6">
    <source>
        <dbReference type="SAM" id="SignalP"/>
    </source>
</evidence>
<dbReference type="EMBL" id="CAWUHD010000135">
    <property type="protein sequence ID" value="CAK7234576.1"/>
    <property type="molecule type" value="Genomic_DNA"/>
</dbReference>
<keyword evidence="2" id="KW-0862">Zinc</keyword>
<accession>A0ABP0CU47</accession>
<dbReference type="Proteomes" id="UP001642482">
    <property type="component" value="Unassembled WGS sequence"/>
</dbReference>
<evidence type="ECO:0000256" key="3">
    <source>
        <dbReference type="ARBA" id="ARBA00023015"/>
    </source>
</evidence>
<name>A0ABP0CU47_9PEZI</name>
<dbReference type="PANTHER" id="PTHR47660:SF2">
    <property type="entry name" value="TRANSCRIPTION FACTOR WITH C2H2 AND ZN(2)-CYS(6) DNA BINDING DOMAIN (EUROFUNG)"/>
    <property type="match status" value="1"/>
</dbReference>
<keyword evidence="9" id="KW-1185">Reference proteome</keyword>
<feature type="signal peptide" evidence="6">
    <location>
        <begin position="1"/>
        <end position="25"/>
    </location>
</feature>
<dbReference type="PANTHER" id="PTHR47660">
    <property type="entry name" value="TRANSCRIPTION FACTOR WITH C2H2 AND ZN(2)-CYS(6) DNA BINDING DOMAIN (EUROFUNG)-RELATED-RELATED"/>
    <property type="match status" value="1"/>
</dbReference>
<comment type="caution">
    <text evidence="8">The sequence shown here is derived from an EMBL/GenBank/DDBJ whole genome shotgun (WGS) entry which is preliminary data.</text>
</comment>
<proteinExistence type="predicted"/>
<evidence type="ECO:0000259" key="7">
    <source>
        <dbReference type="Pfam" id="PF04082"/>
    </source>
</evidence>
<sequence length="508" mass="56955">MWLLALKHFAGLRSVFGCLLQQVDCFVHTASFQPNQQECELLGILIATGATKTNVKALHKLGFAIQEAVRTIIPRRCEEANANTRKLWLLQSFMCELQLGIWSGIKRKMELAESHTQVIFTMLRRAGRFQDPKRPVPEPLAQDTGEVLQRKWLDWIHQESFKRLAFHIFICDAQVSMTMLTNPNISYSELSILFPAARDLWMAEDAEQWKDLYFKRATGQDRHLNLLDFLQQPGDIPDYYDTSLAGLAILCGIWGMIWQHLQLASVVHRQGEAAAKHQGMTALLSLRREDLMRTLMHFRVNIASSQTPSCPETELVLEVVNMYLFVNFSDLQLFAGKGDLDDARRILPSLQQWVTTQDARQAVWHAGQALRAAAVFPPKQLDRFYAVAVYHAGLTLWAYGVISQMRASADKGNASSSTASLQVCLDGVESPALPVFFTLGRHMPMVGSSRRGMDLIPLSDPQAVMDVVLATLQGNFPTSANGEVVPPLVENLMQLLRDLGLAARNVEG</sequence>
<evidence type="ECO:0000256" key="2">
    <source>
        <dbReference type="ARBA" id="ARBA00022833"/>
    </source>
</evidence>
<evidence type="ECO:0000313" key="9">
    <source>
        <dbReference type="Proteomes" id="UP001642482"/>
    </source>
</evidence>
<reference evidence="8 9" key="1">
    <citation type="submission" date="2024-01" db="EMBL/GenBank/DDBJ databases">
        <authorList>
            <person name="Allen C."/>
            <person name="Tagirdzhanova G."/>
        </authorList>
    </citation>
    <scope>NUCLEOTIDE SEQUENCE [LARGE SCALE GENOMIC DNA]</scope>
</reference>
<keyword evidence="5" id="KW-0539">Nucleus</keyword>
<evidence type="ECO:0000256" key="4">
    <source>
        <dbReference type="ARBA" id="ARBA00023163"/>
    </source>
</evidence>
<keyword evidence="4" id="KW-0804">Transcription</keyword>
<feature type="chain" id="PRO_5046612812" description="Xylanolytic transcriptional activator regulatory domain-containing protein" evidence="6">
    <location>
        <begin position="26"/>
        <end position="508"/>
    </location>
</feature>
<evidence type="ECO:0000256" key="5">
    <source>
        <dbReference type="ARBA" id="ARBA00023242"/>
    </source>
</evidence>